<dbReference type="GO" id="GO:0003677">
    <property type="term" value="F:DNA binding"/>
    <property type="evidence" value="ECO:0007669"/>
    <property type="project" value="UniProtKB-KW"/>
</dbReference>
<organism evidence="4 5">
    <name type="scientific">Lichenibacterium minor</name>
    <dbReference type="NCBI Taxonomy" id="2316528"/>
    <lineage>
        <taxon>Bacteria</taxon>
        <taxon>Pseudomonadati</taxon>
        <taxon>Pseudomonadota</taxon>
        <taxon>Alphaproteobacteria</taxon>
        <taxon>Hyphomicrobiales</taxon>
        <taxon>Lichenihabitantaceae</taxon>
        <taxon>Lichenibacterium</taxon>
    </lineage>
</organism>
<evidence type="ECO:0000259" key="3">
    <source>
        <dbReference type="PROSITE" id="PS50937"/>
    </source>
</evidence>
<sequence>MATEGPTIAAAERLLTVTELAGELGVTPRAIRFYEDKGLIDPARVGATRVYTPRERARMLLILRGKRLGFSLAEIKEFLDLYAVDPRHLEQKRALLAGVRKRVGELEDMRVSLERTLDELRAIAVQVEGEIAGEG</sequence>
<dbReference type="Gene3D" id="1.10.1660.10">
    <property type="match status" value="1"/>
</dbReference>
<dbReference type="Pfam" id="PF13411">
    <property type="entry name" value="MerR_1"/>
    <property type="match status" value="1"/>
</dbReference>
<dbReference type="PANTHER" id="PTHR30204:SF58">
    <property type="entry name" value="HTH-TYPE TRANSCRIPTIONAL REGULATOR YFMP"/>
    <property type="match status" value="1"/>
</dbReference>
<feature type="coiled-coil region" evidence="2">
    <location>
        <begin position="103"/>
        <end position="130"/>
    </location>
</feature>
<feature type="domain" description="HTH merR-type" evidence="3">
    <location>
        <begin position="14"/>
        <end position="81"/>
    </location>
</feature>
<dbReference type="InterPro" id="IPR000551">
    <property type="entry name" value="MerR-type_HTH_dom"/>
</dbReference>
<dbReference type="InterPro" id="IPR047057">
    <property type="entry name" value="MerR_fam"/>
</dbReference>
<proteinExistence type="predicted"/>
<keyword evidence="5" id="KW-1185">Reference proteome</keyword>
<dbReference type="PROSITE" id="PS50937">
    <property type="entry name" value="HTH_MERR_2"/>
    <property type="match status" value="1"/>
</dbReference>
<dbReference type="AlphaFoldDB" id="A0A4Q2TZY8"/>
<keyword evidence="1 4" id="KW-0238">DNA-binding</keyword>
<keyword evidence="2" id="KW-0175">Coiled coil</keyword>
<name>A0A4Q2TZY8_9HYPH</name>
<reference evidence="4 5" key="2">
    <citation type="submission" date="2019-02" db="EMBL/GenBank/DDBJ databases">
        <title>'Lichenibacterium ramalinii' gen. nov. sp. nov., 'Lichenibacterium minor' gen. nov. sp. nov.</title>
        <authorList>
            <person name="Pankratov T."/>
        </authorList>
    </citation>
    <scope>NUCLEOTIDE SEQUENCE [LARGE SCALE GENOMIC DNA]</scope>
    <source>
        <strain evidence="4 5">RmlP026</strain>
    </source>
</reference>
<dbReference type="RefSeq" id="WP_129229147.1">
    <property type="nucleotide sequence ID" value="NZ_QYBB01000042.1"/>
</dbReference>
<dbReference type="EMBL" id="QYBB01000042">
    <property type="protein sequence ID" value="RYC29719.1"/>
    <property type="molecule type" value="Genomic_DNA"/>
</dbReference>
<dbReference type="OrthoDB" id="9803659at2"/>
<dbReference type="Proteomes" id="UP000290759">
    <property type="component" value="Unassembled WGS sequence"/>
</dbReference>
<reference evidence="4 5" key="1">
    <citation type="submission" date="2018-12" db="EMBL/GenBank/DDBJ databases">
        <authorList>
            <person name="Grouzdev D.S."/>
            <person name="Krutkina M.S."/>
        </authorList>
    </citation>
    <scope>NUCLEOTIDE SEQUENCE [LARGE SCALE GENOMIC DNA]</scope>
    <source>
        <strain evidence="4 5">RmlP026</strain>
    </source>
</reference>
<dbReference type="InterPro" id="IPR009061">
    <property type="entry name" value="DNA-bd_dom_put_sf"/>
</dbReference>
<dbReference type="PANTHER" id="PTHR30204">
    <property type="entry name" value="REDOX-CYCLING DRUG-SENSING TRANSCRIPTIONAL ACTIVATOR SOXR"/>
    <property type="match status" value="1"/>
</dbReference>
<evidence type="ECO:0000256" key="2">
    <source>
        <dbReference type="SAM" id="Coils"/>
    </source>
</evidence>
<protein>
    <submittedName>
        <fullName evidence="4">MerR family DNA-binding transcriptional regulator</fullName>
    </submittedName>
</protein>
<evidence type="ECO:0000313" key="4">
    <source>
        <dbReference type="EMBL" id="RYC29719.1"/>
    </source>
</evidence>
<dbReference type="CDD" id="cd04776">
    <property type="entry name" value="HTH_GnyR"/>
    <property type="match status" value="1"/>
</dbReference>
<dbReference type="SMART" id="SM00422">
    <property type="entry name" value="HTH_MERR"/>
    <property type="match status" value="1"/>
</dbReference>
<evidence type="ECO:0000313" key="5">
    <source>
        <dbReference type="Proteomes" id="UP000290759"/>
    </source>
</evidence>
<comment type="caution">
    <text evidence="4">The sequence shown here is derived from an EMBL/GenBank/DDBJ whole genome shotgun (WGS) entry which is preliminary data.</text>
</comment>
<dbReference type="SUPFAM" id="SSF46955">
    <property type="entry name" value="Putative DNA-binding domain"/>
    <property type="match status" value="1"/>
</dbReference>
<accession>A0A4Q2TZY8</accession>
<gene>
    <name evidence="4" type="ORF">D3273_22535</name>
</gene>
<evidence type="ECO:0000256" key="1">
    <source>
        <dbReference type="ARBA" id="ARBA00023125"/>
    </source>
</evidence>
<dbReference type="GO" id="GO:0003700">
    <property type="term" value="F:DNA-binding transcription factor activity"/>
    <property type="evidence" value="ECO:0007669"/>
    <property type="project" value="InterPro"/>
</dbReference>